<keyword evidence="4 5" id="KW-0472">Membrane</keyword>
<sequence>MRELTYNNSRKSMLPRDYTKSSNFLERNYAILNALLGSLGAFCAGLCIGWSSNAINILASNTLPLTFENMTPRQVAWVVAVFALGATVSPILVYRTWRFIGSKFFIVSGFGFLVASWVLLAIYQNVITMICARLLAGFAVGSICFILPVYIEDLASPEQRSIIDYIWQSFVAAGILTEFVMVYLGNMQLINILSGIVPAIMLVVFVFMPESPRYMCTKGQTNLAKDTLRKFREIGDETELDVHIWCSKKLEDRSYRNIFKSTSTLRRLLPTFLLVALDQLVGVWVGFLYMSWMFRITGGEYSHEITSIAVSAIFLVSIWSMKFLGISLSDKKTLVVTGVMMAISLIILGFYLHERGSYGHLEDYGYIPLVCYGVFIFLYAIGLCRISWKYMRILTPKRRYFAVRSLCTSLSWMFVVIFATSYPKLIESVGVGWMFWFMALACFLLTILTVVFVPDLESLSTKYILDDDDHLQHDCEEQT</sequence>
<accession>A0A7R8YTQ0</accession>
<dbReference type="GO" id="GO:0016020">
    <property type="term" value="C:membrane"/>
    <property type="evidence" value="ECO:0007669"/>
    <property type="project" value="UniProtKB-SubCell"/>
</dbReference>
<dbReference type="InterPro" id="IPR005828">
    <property type="entry name" value="MFS_sugar_transport-like"/>
</dbReference>
<dbReference type="OMA" id="WHCHERR"/>
<dbReference type="Pfam" id="PF00083">
    <property type="entry name" value="Sugar_tr"/>
    <property type="match status" value="1"/>
</dbReference>
<feature type="transmembrane region" description="Helical" evidence="5">
    <location>
        <begin position="364"/>
        <end position="388"/>
    </location>
</feature>
<feature type="transmembrane region" description="Helical" evidence="5">
    <location>
        <begin position="268"/>
        <end position="289"/>
    </location>
</feature>
<dbReference type="InterPro" id="IPR036259">
    <property type="entry name" value="MFS_trans_sf"/>
</dbReference>
<keyword evidence="3 5" id="KW-1133">Transmembrane helix</keyword>
<gene>
    <name evidence="7" type="ORF">HERILL_LOCUS7860</name>
</gene>
<organism evidence="7 8">
    <name type="scientific">Hermetia illucens</name>
    <name type="common">Black soldier fly</name>
    <dbReference type="NCBI Taxonomy" id="343691"/>
    <lineage>
        <taxon>Eukaryota</taxon>
        <taxon>Metazoa</taxon>
        <taxon>Ecdysozoa</taxon>
        <taxon>Arthropoda</taxon>
        <taxon>Hexapoda</taxon>
        <taxon>Insecta</taxon>
        <taxon>Pterygota</taxon>
        <taxon>Neoptera</taxon>
        <taxon>Endopterygota</taxon>
        <taxon>Diptera</taxon>
        <taxon>Brachycera</taxon>
        <taxon>Stratiomyomorpha</taxon>
        <taxon>Stratiomyidae</taxon>
        <taxon>Hermetiinae</taxon>
        <taxon>Hermetia</taxon>
    </lineage>
</organism>
<dbReference type="SUPFAM" id="SSF103473">
    <property type="entry name" value="MFS general substrate transporter"/>
    <property type="match status" value="1"/>
</dbReference>
<dbReference type="PANTHER" id="PTHR48021">
    <property type="match status" value="1"/>
</dbReference>
<feature type="transmembrane region" description="Helical" evidence="5">
    <location>
        <begin position="301"/>
        <end position="321"/>
    </location>
</feature>
<evidence type="ECO:0000259" key="6">
    <source>
        <dbReference type="PROSITE" id="PS50850"/>
    </source>
</evidence>
<feature type="transmembrane region" description="Helical" evidence="5">
    <location>
        <begin position="189"/>
        <end position="208"/>
    </location>
</feature>
<comment type="subcellular location">
    <subcellularLocation>
        <location evidence="1">Membrane</location>
        <topology evidence="1">Multi-pass membrane protein</topology>
    </subcellularLocation>
</comment>
<dbReference type="GO" id="GO:0022857">
    <property type="term" value="F:transmembrane transporter activity"/>
    <property type="evidence" value="ECO:0007669"/>
    <property type="project" value="InterPro"/>
</dbReference>
<feature type="transmembrane region" description="Helical" evidence="5">
    <location>
        <begin position="400"/>
        <end position="421"/>
    </location>
</feature>
<evidence type="ECO:0000256" key="1">
    <source>
        <dbReference type="ARBA" id="ARBA00004141"/>
    </source>
</evidence>
<dbReference type="PROSITE" id="PS50850">
    <property type="entry name" value="MFS"/>
    <property type="match status" value="1"/>
</dbReference>
<dbReference type="Gene3D" id="1.20.1250.20">
    <property type="entry name" value="MFS general substrate transporter like domains"/>
    <property type="match status" value="1"/>
</dbReference>
<feature type="transmembrane region" description="Helical" evidence="5">
    <location>
        <begin position="130"/>
        <end position="150"/>
    </location>
</feature>
<feature type="transmembrane region" description="Helical" evidence="5">
    <location>
        <begin position="104"/>
        <end position="124"/>
    </location>
</feature>
<feature type="domain" description="Major facilitator superfamily (MFS) profile" evidence="6">
    <location>
        <begin position="33"/>
        <end position="457"/>
    </location>
</feature>
<dbReference type="InterPro" id="IPR020846">
    <property type="entry name" value="MFS_dom"/>
</dbReference>
<name>A0A7R8YTQ0_HERIL</name>
<evidence type="ECO:0000313" key="8">
    <source>
        <dbReference type="Proteomes" id="UP000594454"/>
    </source>
</evidence>
<feature type="transmembrane region" description="Helical" evidence="5">
    <location>
        <begin position="433"/>
        <end position="453"/>
    </location>
</feature>
<evidence type="ECO:0000256" key="3">
    <source>
        <dbReference type="ARBA" id="ARBA00022989"/>
    </source>
</evidence>
<dbReference type="InParanoid" id="A0A7R8YTQ0"/>
<evidence type="ECO:0000256" key="5">
    <source>
        <dbReference type="SAM" id="Phobius"/>
    </source>
</evidence>
<dbReference type="EMBL" id="LR899011">
    <property type="protein sequence ID" value="CAD7084992.1"/>
    <property type="molecule type" value="Genomic_DNA"/>
</dbReference>
<evidence type="ECO:0000256" key="4">
    <source>
        <dbReference type="ARBA" id="ARBA00023136"/>
    </source>
</evidence>
<proteinExistence type="predicted"/>
<feature type="transmembrane region" description="Helical" evidence="5">
    <location>
        <begin position="30"/>
        <end position="55"/>
    </location>
</feature>
<feature type="transmembrane region" description="Helical" evidence="5">
    <location>
        <begin position="162"/>
        <end position="183"/>
    </location>
</feature>
<evidence type="ECO:0000256" key="2">
    <source>
        <dbReference type="ARBA" id="ARBA00022692"/>
    </source>
</evidence>
<dbReference type="AlphaFoldDB" id="A0A7R8YTQ0"/>
<dbReference type="OrthoDB" id="6339427at2759"/>
<evidence type="ECO:0000313" key="7">
    <source>
        <dbReference type="EMBL" id="CAD7084992.1"/>
    </source>
</evidence>
<keyword evidence="8" id="KW-1185">Reference proteome</keyword>
<feature type="transmembrane region" description="Helical" evidence="5">
    <location>
        <begin position="333"/>
        <end position="352"/>
    </location>
</feature>
<feature type="transmembrane region" description="Helical" evidence="5">
    <location>
        <begin position="75"/>
        <end position="97"/>
    </location>
</feature>
<keyword evidence="2 5" id="KW-0812">Transmembrane</keyword>
<dbReference type="Proteomes" id="UP000594454">
    <property type="component" value="Chromosome 3"/>
</dbReference>
<dbReference type="InterPro" id="IPR050549">
    <property type="entry name" value="MFS_Trehalose_Transporter"/>
</dbReference>
<dbReference type="PANTHER" id="PTHR48021:SF96">
    <property type="entry name" value="FACILITATED TREHALOSE TRANSPORTER TRET1-1-RELATED"/>
    <property type="match status" value="1"/>
</dbReference>
<protein>
    <recommendedName>
        <fullName evidence="6">Major facilitator superfamily (MFS) profile domain-containing protein</fullName>
    </recommendedName>
</protein>
<reference evidence="7 8" key="1">
    <citation type="submission" date="2020-11" db="EMBL/GenBank/DDBJ databases">
        <authorList>
            <person name="Wallbank WR R."/>
            <person name="Pardo Diaz C."/>
            <person name="Kozak K."/>
            <person name="Martin S."/>
            <person name="Jiggins C."/>
            <person name="Moest M."/>
            <person name="Warren A I."/>
            <person name="Generalovic N T."/>
            <person name="Byers J.R.P. K."/>
            <person name="Montejo-Kovacevich G."/>
            <person name="Yen C E."/>
        </authorList>
    </citation>
    <scope>NUCLEOTIDE SEQUENCE [LARGE SCALE GENOMIC DNA]</scope>
</reference>